<evidence type="ECO:0000313" key="9">
    <source>
        <dbReference type="RefSeq" id="XP_002736201.1"/>
    </source>
</evidence>
<keyword evidence="8" id="KW-1185">Reference proteome</keyword>
<evidence type="ECO:0000256" key="2">
    <source>
        <dbReference type="ARBA" id="ARBA00022598"/>
    </source>
</evidence>
<dbReference type="Gene3D" id="3.30.300.30">
    <property type="match status" value="1"/>
</dbReference>
<comment type="catalytic activity">
    <reaction evidence="5">
        <text>tetracosanoate + ATP + CoA = tetracosanoyl-CoA + AMP + diphosphate</text>
        <dbReference type="Rhea" id="RHEA:33639"/>
        <dbReference type="ChEBI" id="CHEBI:30616"/>
        <dbReference type="ChEBI" id="CHEBI:31014"/>
        <dbReference type="ChEBI" id="CHEBI:33019"/>
        <dbReference type="ChEBI" id="CHEBI:57287"/>
        <dbReference type="ChEBI" id="CHEBI:65052"/>
        <dbReference type="ChEBI" id="CHEBI:456215"/>
    </reaction>
    <physiologicalReaction direction="left-to-right" evidence="5">
        <dbReference type="Rhea" id="RHEA:33640"/>
    </physiologicalReaction>
</comment>
<evidence type="ECO:0000313" key="8">
    <source>
        <dbReference type="Proteomes" id="UP000694865"/>
    </source>
</evidence>
<dbReference type="InterPro" id="IPR045851">
    <property type="entry name" value="AMP-bd_C_sf"/>
</dbReference>
<comment type="similarity">
    <text evidence="1">Belongs to the ATP-dependent AMP-binding enzyme family.</text>
</comment>
<protein>
    <recommendedName>
        <fullName evidence="4">Long-chain-fatty-acid--CoA ligase</fullName>
    </recommendedName>
</protein>
<feature type="domain" description="AMP-dependent synthetase/ligase" evidence="6">
    <location>
        <begin position="107"/>
        <end position="437"/>
    </location>
</feature>
<evidence type="ECO:0000259" key="7">
    <source>
        <dbReference type="Pfam" id="PF13193"/>
    </source>
</evidence>
<feature type="domain" description="AMP-binding enzyme C-terminal" evidence="7">
    <location>
        <begin position="556"/>
        <end position="632"/>
    </location>
</feature>
<dbReference type="InterPro" id="IPR000873">
    <property type="entry name" value="AMP-dep_synth/lig_dom"/>
</dbReference>
<evidence type="ECO:0000256" key="4">
    <source>
        <dbReference type="ARBA" id="ARBA00041297"/>
    </source>
</evidence>
<dbReference type="GeneID" id="100370612"/>
<evidence type="ECO:0000256" key="5">
    <source>
        <dbReference type="ARBA" id="ARBA00048666"/>
    </source>
</evidence>
<proteinExistence type="inferred from homology"/>
<dbReference type="PANTHER" id="PTHR43107">
    <property type="entry name" value="LONG-CHAIN FATTY ACID TRANSPORT PROTEIN"/>
    <property type="match status" value="1"/>
</dbReference>
<dbReference type="Pfam" id="PF00501">
    <property type="entry name" value="AMP-binding"/>
    <property type="match status" value="1"/>
</dbReference>
<organism evidence="8 9">
    <name type="scientific">Saccoglossus kowalevskii</name>
    <name type="common">Acorn worm</name>
    <dbReference type="NCBI Taxonomy" id="10224"/>
    <lineage>
        <taxon>Eukaryota</taxon>
        <taxon>Metazoa</taxon>
        <taxon>Hemichordata</taxon>
        <taxon>Enteropneusta</taxon>
        <taxon>Harrimaniidae</taxon>
        <taxon>Saccoglossus</taxon>
    </lineage>
</organism>
<dbReference type="InterPro" id="IPR025110">
    <property type="entry name" value="AMP-bd_C"/>
</dbReference>
<dbReference type="Proteomes" id="UP000694865">
    <property type="component" value="Unplaced"/>
</dbReference>
<name>A0ABM0GS76_SACKO</name>
<accession>A0ABM0GS76</accession>
<dbReference type="PANTHER" id="PTHR43107:SF22">
    <property type="entry name" value="VERY LONG-CHAIN ACYL-COA SYNTHETASE"/>
    <property type="match status" value="1"/>
</dbReference>
<gene>
    <name evidence="9" type="primary">LOC100370612</name>
</gene>
<evidence type="ECO:0000259" key="6">
    <source>
        <dbReference type="Pfam" id="PF00501"/>
    </source>
</evidence>
<comment type="catalytic activity">
    <reaction evidence="3">
        <text>a very long-chain fatty acid + ATP + CoA = a very long-chain fatty acyl-CoA + AMP + diphosphate</text>
        <dbReference type="Rhea" id="RHEA:54536"/>
        <dbReference type="ChEBI" id="CHEBI:30616"/>
        <dbReference type="ChEBI" id="CHEBI:33019"/>
        <dbReference type="ChEBI" id="CHEBI:57287"/>
        <dbReference type="ChEBI" id="CHEBI:58950"/>
        <dbReference type="ChEBI" id="CHEBI:138261"/>
        <dbReference type="ChEBI" id="CHEBI:456215"/>
    </reaction>
    <physiologicalReaction direction="left-to-right" evidence="3">
        <dbReference type="Rhea" id="RHEA:54537"/>
    </physiologicalReaction>
</comment>
<reference evidence="9" key="1">
    <citation type="submission" date="2025-08" db="UniProtKB">
        <authorList>
            <consortium name="RefSeq"/>
        </authorList>
    </citation>
    <scope>IDENTIFICATION</scope>
    <source>
        <tissue evidence="9">Testes</tissue>
    </source>
</reference>
<dbReference type="InterPro" id="IPR042099">
    <property type="entry name" value="ANL_N_sf"/>
</dbReference>
<dbReference type="SUPFAM" id="SSF56801">
    <property type="entry name" value="Acetyl-CoA synthetase-like"/>
    <property type="match status" value="1"/>
</dbReference>
<evidence type="ECO:0000256" key="3">
    <source>
        <dbReference type="ARBA" id="ARBA00036527"/>
    </source>
</evidence>
<keyword evidence="2" id="KW-0436">Ligase</keyword>
<dbReference type="Pfam" id="PF13193">
    <property type="entry name" value="AMP-binding_C"/>
    <property type="match status" value="1"/>
</dbReference>
<evidence type="ECO:0000256" key="1">
    <source>
        <dbReference type="ARBA" id="ARBA00006432"/>
    </source>
</evidence>
<dbReference type="RefSeq" id="XP_002736201.1">
    <property type="nucleotide sequence ID" value="XM_002736155.1"/>
</dbReference>
<sequence>MNSTKLRAISLRLHEHVSRSRCQTIHYHPYITVGDHVRRLYTGKSGNNRNSTTRRVLFANTHRTLSKVSYFTYPYWRFDLQSIRLNIALKRSLIRHLDSGWRYAEVFENAVKKYPDKPLLEFADIVYTYADLDVLSNKFANFAQQQGLRTGDTVAIMMHNEPAFLWTLFGLTKIGVKCAVINYNVKSDSLFNCLDVVRTKVVLLGAVCSDDLFKAVEGISTQLENSGIHVWEVCEDVLPPGGAQSRLVRSVGSEISRASEGAIPKDVRSGIKRDDVCLYVFTSGTSGNRPKAARVIHQRMVAKAIANVIFQHTSHSDRVYVCLPLYHGTSLMMGLTNILSVGATLILAPRFSSTSFWQDIVKYQATSFIHAGEICRYLLAMSKSDYERRHKLSSLMGNGLGKDIMKRFQERFNIPQIIEVYGATESTFMSINTDNTPGALGKYSPLMKKLRGFWLIKYDTELAKPVRDGDGKCVPVKLDEPGLLISPLEGVGAKYMGYEGDPEQSETRILRNVFRPGDQYYNTGDLFVLDRNYYLYFAERLGDTFRWKGENVATNEVANVIASFPSVREVVVYGVTVKDYDGRAGMAAIVLNNDADFNLRDCYAHITAHLPLYACPRFIRIRDSLELTETFKYKKSSLVKEGYDPNVINEPMYYMDFRNKTFLPLDARAYADIVYNNNPRM</sequence>
<dbReference type="Gene3D" id="3.40.50.12780">
    <property type="entry name" value="N-terminal domain of ligase-like"/>
    <property type="match status" value="1"/>
</dbReference>